<evidence type="ECO:0000313" key="5">
    <source>
        <dbReference type="Proteomes" id="UP001251374"/>
    </source>
</evidence>
<keyword evidence="2" id="KW-0732">Signal</keyword>
<dbReference type="GO" id="GO:0016787">
    <property type="term" value="F:hydrolase activity"/>
    <property type="evidence" value="ECO:0007669"/>
    <property type="project" value="UniProtKB-KW"/>
</dbReference>
<dbReference type="InterPro" id="IPR050300">
    <property type="entry name" value="GDXG_lipolytic_enzyme"/>
</dbReference>
<feature type="domain" description="BD-FAE-like" evidence="3">
    <location>
        <begin position="61"/>
        <end position="257"/>
    </location>
</feature>
<dbReference type="RefSeq" id="WP_309721692.1">
    <property type="nucleotide sequence ID" value="NZ_JARWAM010000008.1"/>
</dbReference>
<dbReference type="SUPFAM" id="SSF53474">
    <property type="entry name" value="alpha/beta-Hydrolases"/>
    <property type="match status" value="1"/>
</dbReference>
<dbReference type="EMBL" id="JARWAM010000008">
    <property type="protein sequence ID" value="MDR5906041.1"/>
    <property type="molecule type" value="Genomic_DNA"/>
</dbReference>
<evidence type="ECO:0000259" key="3">
    <source>
        <dbReference type="Pfam" id="PF20434"/>
    </source>
</evidence>
<comment type="caution">
    <text evidence="4">The sequence shown here is derived from an EMBL/GenBank/DDBJ whole genome shotgun (WGS) entry which is preliminary data.</text>
</comment>
<dbReference type="Proteomes" id="UP001251374">
    <property type="component" value="Unassembled WGS sequence"/>
</dbReference>
<organism evidence="4 5">
    <name type="scientific">Franzmannia qiaohouensis</name>
    <dbReference type="NCBI Taxonomy" id="1329370"/>
    <lineage>
        <taxon>Bacteria</taxon>
        <taxon>Pseudomonadati</taxon>
        <taxon>Pseudomonadota</taxon>
        <taxon>Gammaproteobacteria</taxon>
        <taxon>Oceanospirillales</taxon>
        <taxon>Halomonadaceae</taxon>
        <taxon>Franzmannia</taxon>
    </lineage>
</organism>
<accession>A0ABU1HFD7</accession>
<dbReference type="PANTHER" id="PTHR48081">
    <property type="entry name" value="AB HYDROLASE SUPERFAMILY PROTEIN C4A8.06C"/>
    <property type="match status" value="1"/>
</dbReference>
<protein>
    <submittedName>
        <fullName evidence="4">Alpha/beta hydrolase</fullName>
    </submittedName>
</protein>
<dbReference type="InterPro" id="IPR049492">
    <property type="entry name" value="BD-FAE-like_dom"/>
</dbReference>
<dbReference type="PROSITE" id="PS51257">
    <property type="entry name" value="PROKAR_LIPOPROTEIN"/>
    <property type="match status" value="1"/>
</dbReference>
<name>A0ABU1HFD7_9GAMM</name>
<evidence type="ECO:0000256" key="2">
    <source>
        <dbReference type="SAM" id="SignalP"/>
    </source>
</evidence>
<feature type="chain" id="PRO_5047375297" evidence="2">
    <location>
        <begin position="27"/>
        <end position="298"/>
    </location>
</feature>
<dbReference type="Pfam" id="PF20434">
    <property type="entry name" value="BD-FAE"/>
    <property type="match status" value="1"/>
</dbReference>
<keyword evidence="1 4" id="KW-0378">Hydrolase</keyword>
<reference evidence="4 5" key="1">
    <citation type="submission" date="2023-04" db="EMBL/GenBank/DDBJ databases">
        <title>A long-awaited taxogenomic arrangement of the family Halomonadaceae.</title>
        <authorList>
            <person name="De La Haba R."/>
            <person name="Chuvochina M."/>
            <person name="Wittouck S."/>
            <person name="Arahal D.R."/>
            <person name="Sanchez-Porro C."/>
            <person name="Hugenholtz P."/>
            <person name="Ventosa A."/>
        </authorList>
    </citation>
    <scope>NUCLEOTIDE SEQUENCE [LARGE SCALE GENOMIC DNA]</scope>
    <source>
        <strain evidence="4 5">DSM 26770</strain>
    </source>
</reference>
<dbReference type="InterPro" id="IPR029058">
    <property type="entry name" value="AB_hydrolase_fold"/>
</dbReference>
<keyword evidence="5" id="KW-1185">Reference proteome</keyword>
<evidence type="ECO:0000313" key="4">
    <source>
        <dbReference type="EMBL" id="MDR5906041.1"/>
    </source>
</evidence>
<evidence type="ECO:0000256" key="1">
    <source>
        <dbReference type="ARBA" id="ARBA00022801"/>
    </source>
</evidence>
<dbReference type="Gene3D" id="3.40.50.1820">
    <property type="entry name" value="alpha/beta hydrolase"/>
    <property type="match status" value="1"/>
</dbReference>
<feature type="signal peptide" evidence="2">
    <location>
        <begin position="1"/>
        <end position="26"/>
    </location>
</feature>
<proteinExistence type="predicted"/>
<sequence>MLPFRRLIALLCLPLLVTGCSRHLNAPGQPPTALDSASQQVTLLEGLTYTPDAWPQALQADVYLPADDGATLRPAALVVHGGGWQRRDRSDMAGIAGQLAEAGFVAVNIEHRFAPAHRFPAQLHDLQIAMRWLHDQAPDWRVDTQRLVGVGFSSGAHLVGLLALSADRAELATPYGGEHTRLQAVLAGGMPTDLFKFDDGRLVVQFLGGTRAEVPEQYRLASPARQLGDSAPAFFLFHGTQDRLVPVDHAADFHQALLERGIHSELYLQRLRGHLTSFVTRGSAIEAGIDFLSRRVGD</sequence>
<gene>
    <name evidence="4" type="ORF">QC821_12220</name>
</gene>